<dbReference type="EMBL" id="JAGPYM010000004">
    <property type="protein sequence ID" value="KAH6895765.1"/>
    <property type="molecule type" value="Genomic_DNA"/>
</dbReference>
<evidence type="ECO:0000313" key="2">
    <source>
        <dbReference type="EMBL" id="KAH6895765.1"/>
    </source>
</evidence>
<name>A0A9P9AWG3_9HYPO</name>
<comment type="caution">
    <text evidence="2">The sequence shown here is derived from an EMBL/GenBank/DDBJ whole genome shotgun (WGS) entry which is preliminary data.</text>
</comment>
<protein>
    <submittedName>
        <fullName evidence="2">Uncharacterized protein</fullName>
    </submittedName>
</protein>
<evidence type="ECO:0000313" key="3">
    <source>
        <dbReference type="Proteomes" id="UP000777438"/>
    </source>
</evidence>
<organism evidence="2 3">
    <name type="scientific">Thelonectria olida</name>
    <dbReference type="NCBI Taxonomy" id="1576542"/>
    <lineage>
        <taxon>Eukaryota</taxon>
        <taxon>Fungi</taxon>
        <taxon>Dikarya</taxon>
        <taxon>Ascomycota</taxon>
        <taxon>Pezizomycotina</taxon>
        <taxon>Sordariomycetes</taxon>
        <taxon>Hypocreomycetidae</taxon>
        <taxon>Hypocreales</taxon>
        <taxon>Nectriaceae</taxon>
        <taxon>Thelonectria</taxon>
    </lineage>
</organism>
<sequence>MATRNASPESTPGSSYFWQQPNAQQQLTYGCRAIGDWLLTGTVGAMAGIDRDELTTDQPDQAHDGSASKEEEQFFSFLCEWHVAPETRQSQCEYLAVEWCHEGGLVHGHEPESAYIRNDM</sequence>
<keyword evidence="3" id="KW-1185">Reference proteome</keyword>
<reference evidence="2 3" key="1">
    <citation type="journal article" date="2021" name="Nat. Commun.">
        <title>Genetic determinants of endophytism in the Arabidopsis root mycobiome.</title>
        <authorList>
            <person name="Mesny F."/>
            <person name="Miyauchi S."/>
            <person name="Thiergart T."/>
            <person name="Pickel B."/>
            <person name="Atanasova L."/>
            <person name="Karlsson M."/>
            <person name="Huettel B."/>
            <person name="Barry K.W."/>
            <person name="Haridas S."/>
            <person name="Chen C."/>
            <person name="Bauer D."/>
            <person name="Andreopoulos W."/>
            <person name="Pangilinan J."/>
            <person name="LaButti K."/>
            <person name="Riley R."/>
            <person name="Lipzen A."/>
            <person name="Clum A."/>
            <person name="Drula E."/>
            <person name="Henrissat B."/>
            <person name="Kohler A."/>
            <person name="Grigoriev I.V."/>
            <person name="Martin F.M."/>
            <person name="Hacquard S."/>
        </authorList>
    </citation>
    <scope>NUCLEOTIDE SEQUENCE [LARGE SCALE GENOMIC DNA]</scope>
    <source>
        <strain evidence="2 3">MPI-CAGE-CH-0241</strain>
    </source>
</reference>
<dbReference type="Proteomes" id="UP000777438">
    <property type="component" value="Unassembled WGS sequence"/>
</dbReference>
<gene>
    <name evidence="2" type="ORF">B0T10DRAFT_456013</name>
</gene>
<evidence type="ECO:0000256" key="1">
    <source>
        <dbReference type="SAM" id="MobiDB-lite"/>
    </source>
</evidence>
<dbReference type="AlphaFoldDB" id="A0A9P9AWG3"/>
<dbReference type="PROSITE" id="PS51257">
    <property type="entry name" value="PROKAR_LIPOPROTEIN"/>
    <property type="match status" value="1"/>
</dbReference>
<proteinExistence type="predicted"/>
<accession>A0A9P9AWG3</accession>
<feature type="region of interest" description="Disordered" evidence="1">
    <location>
        <begin position="50"/>
        <end position="69"/>
    </location>
</feature>